<dbReference type="Proteomes" id="UP000276223">
    <property type="component" value="Unassembled WGS sequence"/>
</dbReference>
<keyword evidence="3" id="KW-1185">Reference proteome</keyword>
<dbReference type="EMBL" id="RJVA01000017">
    <property type="protein sequence ID" value="ROQ89570.1"/>
    <property type="molecule type" value="Genomic_DNA"/>
</dbReference>
<reference evidence="2 3" key="1">
    <citation type="submission" date="2018-11" db="EMBL/GenBank/DDBJ databases">
        <title>Genomic Encyclopedia of Type Strains, Phase IV (KMG-IV): sequencing the most valuable type-strain genomes for metagenomic binning, comparative biology and taxonomic classification.</title>
        <authorList>
            <person name="Goeker M."/>
        </authorList>
    </citation>
    <scope>NUCLEOTIDE SEQUENCE [LARGE SCALE GENOMIC DNA]</scope>
    <source>
        <strain evidence="2 3">DSM 22027</strain>
    </source>
</reference>
<comment type="caution">
    <text evidence="2">The sequence shown here is derived from an EMBL/GenBank/DDBJ whole genome shotgun (WGS) entry which is preliminary data.</text>
</comment>
<feature type="chain" id="PRO_5018261982" evidence="1">
    <location>
        <begin position="24"/>
        <end position="123"/>
    </location>
</feature>
<sequence>MQRRLFAFMLVLGCVLAAISASAQVDYPNDIKSAVTQYPGSQVEMAMKTPQGSQVVLSSTDPSPKVYAYYKQALSQSGWETQMEMNHAEGIQGHWRKGDKVFHVVVTKDEEKTQIVLILGTGQ</sequence>
<dbReference type="OrthoDB" id="5518965at2"/>
<accession>A0A3N1ULJ4</accession>
<proteinExistence type="predicted"/>
<dbReference type="RefSeq" id="WP_123291543.1">
    <property type="nucleotide sequence ID" value="NZ_RJVA01000017.1"/>
</dbReference>
<keyword evidence="1" id="KW-0732">Signal</keyword>
<evidence type="ECO:0000256" key="1">
    <source>
        <dbReference type="SAM" id="SignalP"/>
    </source>
</evidence>
<name>A0A3N1ULJ4_9BACT</name>
<protein>
    <submittedName>
        <fullName evidence="2">Uncharacterized protein</fullName>
    </submittedName>
</protein>
<evidence type="ECO:0000313" key="3">
    <source>
        <dbReference type="Proteomes" id="UP000276223"/>
    </source>
</evidence>
<organism evidence="2 3">
    <name type="scientific">Desulfosoma caldarium</name>
    <dbReference type="NCBI Taxonomy" id="610254"/>
    <lineage>
        <taxon>Bacteria</taxon>
        <taxon>Pseudomonadati</taxon>
        <taxon>Thermodesulfobacteriota</taxon>
        <taxon>Syntrophobacteria</taxon>
        <taxon>Syntrophobacterales</taxon>
        <taxon>Syntrophobacteraceae</taxon>
        <taxon>Desulfosoma</taxon>
    </lineage>
</organism>
<feature type="signal peptide" evidence="1">
    <location>
        <begin position="1"/>
        <end position="23"/>
    </location>
</feature>
<dbReference type="AlphaFoldDB" id="A0A3N1ULJ4"/>
<gene>
    <name evidence="2" type="ORF">EDC27_3106</name>
</gene>
<evidence type="ECO:0000313" key="2">
    <source>
        <dbReference type="EMBL" id="ROQ89570.1"/>
    </source>
</evidence>